<accession>A0A319EF38</accession>
<dbReference type="OrthoDB" id="4961018at2759"/>
<protein>
    <submittedName>
        <fullName evidence="3">Uncharacterized protein</fullName>
    </submittedName>
</protein>
<keyword evidence="2" id="KW-0472">Membrane</keyword>
<reference evidence="3 4" key="1">
    <citation type="submission" date="2018-02" db="EMBL/GenBank/DDBJ databases">
        <title>The genomes of Aspergillus section Nigri reveals drivers in fungal speciation.</title>
        <authorList>
            <consortium name="DOE Joint Genome Institute"/>
            <person name="Vesth T.C."/>
            <person name="Nybo J."/>
            <person name="Theobald S."/>
            <person name="Brandl J."/>
            <person name="Frisvad J.C."/>
            <person name="Nielsen K.F."/>
            <person name="Lyhne E.K."/>
            <person name="Kogle M.E."/>
            <person name="Kuo A."/>
            <person name="Riley R."/>
            <person name="Clum A."/>
            <person name="Nolan M."/>
            <person name="Lipzen A."/>
            <person name="Salamov A."/>
            <person name="Henrissat B."/>
            <person name="Wiebenga A."/>
            <person name="De vries R.P."/>
            <person name="Grigoriev I.V."/>
            <person name="Mortensen U.H."/>
            <person name="Andersen M.R."/>
            <person name="Baker S.E."/>
        </authorList>
    </citation>
    <scope>NUCLEOTIDE SEQUENCE [LARGE SCALE GENOMIC DNA]</scope>
    <source>
        <strain evidence="3 4">CBS 121057</strain>
    </source>
</reference>
<keyword evidence="2" id="KW-1133">Transmembrane helix</keyword>
<organism evidence="3 4">
    <name type="scientific">Aspergillus sclerotiicarbonarius (strain CBS 121057 / IBT 28362)</name>
    <dbReference type="NCBI Taxonomy" id="1448318"/>
    <lineage>
        <taxon>Eukaryota</taxon>
        <taxon>Fungi</taxon>
        <taxon>Dikarya</taxon>
        <taxon>Ascomycota</taxon>
        <taxon>Pezizomycotina</taxon>
        <taxon>Eurotiomycetes</taxon>
        <taxon>Eurotiomycetidae</taxon>
        <taxon>Eurotiales</taxon>
        <taxon>Aspergillaceae</taxon>
        <taxon>Aspergillus</taxon>
        <taxon>Aspergillus subgen. Circumdati</taxon>
    </lineage>
</organism>
<keyword evidence="4" id="KW-1185">Reference proteome</keyword>
<gene>
    <name evidence="3" type="ORF">BO78DRAFT_395420</name>
</gene>
<evidence type="ECO:0000256" key="2">
    <source>
        <dbReference type="SAM" id="Phobius"/>
    </source>
</evidence>
<keyword evidence="1" id="KW-0175">Coiled coil</keyword>
<dbReference type="Gene3D" id="1.20.1170.10">
    <property type="match status" value="1"/>
</dbReference>
<evidence type="ECO:0000313" key="3">
    <source>
        <dbReference type="EMBL" id="PYI08837.1"/>
    </source>
</evidence>
<evidence type="ECO:0000313" key="4">
    <source>
        <dbReference type="Proteomes" id="UP000248423"/>
    </source>
</evidence>
<keyword evidence="2" id="KW-0812">Transmembrane</keyword>
<evidence type="ECO:0000256" key="1">
    <source>
        <dbReference type="SAM" id="Coils"/>
    </source>
</evidence>
<feature type="coiled-coil region" evidence="1">
    <location>
        <begin position="220"/>
        <end position="247"/>
    </location>
</feature>
<dbReference type="Proteomes" id="UP000248423">
    <property type="component" value="Unassembled WGS sequence"/>
</dbReference>
<feature type="transmembrane region" description="Helical" evidence="2">
    <location>
        <begin position="272"/>
        <end position="297"/>
    </location>
</feature>
<sequence length="407" mass="44358">MAVLPSYNADVAPPSYDEVAQKLENLVGSDPTPDKVIEATAQLSEEEINVLVDGADSHFPLQTEKQKEDYVTGAGQNLSSADGKERLREAAIAVTKTTKDIGDTFYSLEYKLAQIDVTHKTSFQPDITLLKKTYLSILADSRDLASSLRTRLEAFDTVYVPTCSQKSIDVSVRKALINSYLEYAAGVQKEALDVAERTSSLSSSLSTFVETFSAWAKEKEEELTEQIKVIKQEIVDLEIQLNNINTSLAVFEAVAAATVPITGLLVKAMPQFAPIFLIGGAITAGVSVATIAGLYAARGFTQNALVRKKAEQATLEAQLEQIQQTHEELQATGNSLIPSFDNAITILSGSIGKAEEEAQLIRVWLENGAVESNEPAYMRLNVDSNVKKYEALAAYLDYYARGITTRV</sequence>
<dbReference type="EMBL" id="KZ826332">
    <property type="protein sequence ID" value="PYI08837.1"/>
    <property type="molecule type" value="Genomic_DNA"/>
</dbReference>
<dbReference type="AlphaFoldDB" id="A0A319EF38"/>
<dbReference type="VEuPathDB" id="FungiDB:BO78DRAFT_395420"/>
<feature type="coiled-coil region" evidence="1">
    <location>
        <begin position="305"/>
        <end position="332"/>
    </location>
</feature>
<name>A0A319EF38_ASPSB</name>
<proteinExistence type="predicted"/>